<keyword evidence="2" id="KW-1185">Reference proteome</keyword>
<evidence type="ECO:0008006" key="3">
    <source>
        <dbReference type="Google" id="ProtNLM"/>
    </source>
</evidence>
<gene>
    <name evidence="1" type="ORF">GMST_18420</name>
</gene>
<proteinExistence type="predicted"/>
<reference evidence="2" key="1">
    <citation type="submission" date="2020-06" db="EMBL/GenBank/DDBJ databases">
        <title>Draft genomic sequence of Geomonas sp. Red330.</title>
        <authorList>
            <person name="Itoh H."/>
            <person name="Zhenxing X."/>
            <person name="Ushijima N."/>
            <person name="Masuda Y."/>
            <person name="Shiratori Y."/>
            <person name="Senoo K."/>
        </authorList>
    </citation>
    <scope>NUCLEOTIDE SEQUENCE [LARGE SCALE GENOMIC DNA]</scope>
    <source>
        <strain evidence="2">Red330</strain>
    </source>
</reference>
<dbReference type="Proteomes" id="UP000556026">
    <property type="component" value="Unassembled WGS sequence"/>
</dbReference>
<evidence type="ECO:0000313" key="2">
    <source>
        <dbReference type="Proteomes" id="UP000556026"/>
    </source>
</evidence>
<comment type="caution">
    <text evidence="1">The sequence shown here is derived from an EMBL/GenBank/DDBJ whole genome shotgun (WGS) entry which is preliminary data.</text>
</comment>
<sequence length="299" mass="34464">MTWEVMTQDELAGYQKECGVKVVKVNGVWWIEPRPYFFRTLYPLQELAPHQASYPLPHLIGGVLHLVPDRVSANTSMKLFLYDDLKGYAAEKLPTKQKWVIKKSTENFSARRIRDLEEFVETAYPIYSSFYDRTRYTYKKERTRREIFASWGKALFNYPKIMVLGAYHQGSLAAVDISYQVKELVIDDVFFASTESQGLRVTDFMVHTLREMAAASSARYLFRGFPCGKKSLDESKINRGCKIFRIPAHQKINPLALHLGRLFMNESYRKLITITACSYLDGHPTWEWRGEGEASGKGG</sequence>
<name>A0A6V8MHS7_9BACT</name>
<accession>A0A6V8MHS7</accession>
<evidence type="ECO:0000313" key="1">
    <source>
        <dbReference type="EMBL" id="GFO59517.1"/>
    </source>
</evidence>
<protein>
    <recommendedName>
        <fullName evidence="3">BioF2-like acetyltransferase domain-containing protein</fullName>
    </recommendedName>
</protein>
<dbReference type="RefSeq" id="WP_183354340.1">
    <property type="nucleotide sequence ID" value="NZ_BLXX01000004.1"/>
</dbReference>
<dbReference type="AlphaFoldDB" id="A0A6V8MHS7"/>
<dbReference type="EMBL" id="BLXX01000004">
    <property type="protein sequence ID" value="GFO59517.1"/>
    <property type="molecule type" value="Genomic_DNA"/>
</dbReference>
<organism evidence="1 2">
    <name type="scientific">Geomonas silvestris</name>
    <dbReference type="NCBI Taxonomy" id="2740184"/>
    <lineage>
        <taxon>Bacteria</taxon>
        <taxon>Pseudomonadati</taxon>
        <taxon>Thermodesulfobacteriota</taxon>
        <taxon>Desulfuromonadia</taxon>
        <taxon>Geobacterales</taxon>
        <taxon>Geobacteraceae</taxon>
        <taxon>Geomonas</taxon>
    </lineage>
</organism>